<accession>A0A9P6MFM7</accession>
<keyword evidence="2" id="KW-1185">Reference proteome</keyword>
<feature type="non-terminal residue" evidence="1">
    <location>
        <position position="1"/>
    </location>
</feature>
<dbReference type="Proteomes" id="UP000703661">
    <property type="component" value="Unassembled WGS sequence"/>
</dbReference>
<sequence length="106" mass="12442">RRRIREIKSDDFKNEARFFSIYSPGRGFKAMGLRHCPASQHVMLTHSYPAFILPSNEEGWKYQLQGLVHLLQIRRCMKEIISQYVEALAESDPERFETTVEAARKK</sequence>
<reference evidence="1" key="1">
    <citation type="journal article" date="2020" name="Fungal Divers.">
        <title>Resolving the Mortierellaceae phylogeny through synthesis of multi-gene phylogenetics and phylogenomics.</title>
        <authorList>
            <person name="Vandepol N."/>
            <person name="Liber J."/>
            <person name="Desiro A."/>
            <person name="Na H."/>
            <person name="Kennedy M."/>
            <person name="Barry K."/>
            <person name="Grigoriev I.V."/>
            <person name="Miller A.N."/>
            <person name="O'Donnell K."/>
            <person name="Stajich J.E."/>
            <person name="Bonito G."/>
        </authorList>
    </citation>
    <scope>NUCLEOTIDE SEQUENCE</scope>
    <source>
        <strain evidence="1">NRRL 2769</strain>
    </source>
</reference>
<evidence type="ECO:0000313" key="2">
    <source>
        <dbReference type="Proteomes" id="UP000703661"/>
    </source>
</evidence>
<dbReference type="EMBL" id="JAAAID010003520">
    <property type="protein sequence ID" value="KAF9997398.1"/>
    <property type="molecule type" value="Genomic_DNA"/>
</dbReference>
<name>A0A9P6MFM7_9FUNG</name>
<dbReference type="AlphaFoldDB" id="A0A9P6MFM7"/>
<comment type="caution">
    <text evidence="1">The sequence shown here is derived from an EMBL/GenBank/DDBJ whole genome shotgun (WGS) entry which is preliminary data.</text>
</comment>
<gene>
    <name evidence="1" type="ORF">BGZ80_007018</name>
</gene>
<evidence type="ECO:0000313" key="1">
    <source>
        <dbReference type="EMBL" id="KAF9997398.1"/>
    </source>
</evidence>
<proteinExistence type="predicted"/>
<organism evidence="1 2">
    <name type="scientific">Entomortierella chlamydospora</name>
    <dbReference type="NCBI Taxonomy" id="101097"/>
    <lineage>
        <taxon>Eukaryota</taxon>
        <taxon>Fungi</taxon>
        <taxon>Fungi incertae sedis</taxon>
        <taxon>Mucoromycota</taxon>
        <taxon>Mortierellomycotina</taxon>
        <taxon>Mortierellomycetes</taxon>
        <taxon>Mortierellales</taxon>
        <taxon>Mortierellaceae</taxon>
        <taxon>Entomortierella</taxon>
    </lineage>
</organism>
<protein>
    <submittedName>
        <fullName evidence="1">Uncharacterized protein</fullName>
    </submittedName>
</protein>